<dbReference type="PROSITE" id="PS50089">
    <property type="entry name" value="ZF_RING_2"/>
    <property type="match status" value="1"/>
</dbReference>
<feature type="compositionally biased region" description="Low complexity" evidence="5">
    <location>
        <begin position="99"/>
        <end position="115"/>
    </location>
</feature>
<evidence type="ECO:0000256" key="5">
    <source>
        <dbReference type="SAM" id="MobiDB-lite"/>
    </source>
</evidence>
<feature type="region of interest" description="Disordered" evidence="5">
    <location>
        <begin position="96"/>
        <end position="116"/>
    </location>
</feature>
<evidence type="ECO:0000313" key="8">
    <source>
        <dbReference type="Proteomes" id="UP001378960"/>
    </source>
</evidence>
<feature type="domain" description="RING-type" evidence="6">
    <location>
        <begin position="173"/>
        <end position="198"/>
    </location>
</feature>
<reference evidence="7 8" key="1">
    <citation type="journal article" date="2023" name="Elife">
        <title>Identification of key yeast species and microbe-microbe interactions impacting larval growth of Drosophila in the wild.</title>
        <authorList>
            <person name="Mure A."/>
            <person name="Sugiura Y."/>
            <person name="Maeda R."/>
            <person name="Honda K."/>
            <person name="Sakurai N."/>
            <person name="Takahashi Y."/>
            <person name="Watada M."/>
            <person name="Katoh T."/>
            <person name="Gotoh A."/>
            <person name="Gotoh Y."/>
            <person name="Taniguchi I."/>
            <person name="Nakamura K."/>
            <person name="Hayashi T."/>
            <person name="Katayama T."/>
            <person name="Uemura T."/>
            <person name="Hattori Y."/>
        </authorList>
    </citation>
    <scope>NUCLEOTIDE SEQUENCE [LARGE SCALE GENOMIC DNA]</scope>
    <source>
        <strain evidence="7 8">PK-24</strain>
    </source>
</reference>
<dbReference type="Gene3D" id="3.30.40.10">
    <property type="entry name" value="Zinc/RING finger domain, C3HC4 (zinc finger)"/>
    <property type="match status" value="1"/>
</dbReference>
<dbReference type="GO" id="GO:0005737">
    <property type="term" value="C:cytoplasm"/>
    <property type="evidence" value="ECO:0007669"/>
    <property type="project" value="TreeGrafter"/>
</dbReference>
<keyword evidence="2 4" id="KW-0863">Zinc-finger</keyword>
<evidence type="ECO:0000256" key="2">
    <source>
        <dbReference type="ARBA" id="ARBA00022771"/>
    </source>
</evidence>
<dbReference type="Pfam" id="PF13639">
    <property type="entry name" value="zf-RING_2"/>
    <property type="match status" value="1"/>
</dbReference>
<keyword evidence="1" id="KW-0479">Metal-binding</keyword>
<accession>A0AAV5R647</accession>
<dbReference type="AlphaFoldDB" id="A0AAV5R647"/>
<dbReference type="PANTHER" id="PTHR15710">
    <property type="entry name" value="E3 UBIQUITIN-PROTEIN LIGASE PRAJA"/>
    <property type="match status" value="1"/>
</dbReference>
<organism evidence="7 8">
    <name type="scientific">Pichia kluyveri</name>
    <name type="common">Yeast</name>
    <dbReference type="NCBI Taxonomy" id="36015"/>
    <lineage>
        <taxon>Eukaryota</taxon>
        <taxon>Fungi</taxon>
        <taxon>Dikarya</taxon>
        <taxon>Ascomycota</taxon>
        <taxon>Saccharomycotina</taxon>
        <taxon>Pichiomycetes</taxon>
        <taxon>Pichiales</taxon>
        <taxon>Pichiaceae</taxon>
        <taxon>Pichia</taxon>
    </lineage>
</organism>
<dbReference type="InterPro" id="IPR013083">
    <property type="entry name" value="Znf_RING/FYVE/PHD"/>
</dbReference>
<dbReference type="PANTHER" id="PTHR15710:SF243">
    <property type="entry name" value="E3 UBIQUITIN-PROTEIN LIGASE PRAJA-2 ISOFORM X1"/>
    <property type="match status" value="1"/>
</dbReference>
<evidence type="ECO:0000256" key="1">
    <source>
        <dbReference type="ARBA" id="ARBA00022723"/>
    </source>
</evidence>
<dbReference type="SUPFAM" id="SSF57850">
    <property type="entry name" value="RING/U-box"/>
    <property type="match status" value="1"/>
</dbReference>
<evidence type="ECO:0000256" key="3">
    <source>
        <dbReference type="ARBA" id="ARBA00022833"/>
    </source>
</evidence>
<comment type="caution">
    <text evidence="7">The sequence shown here is derived from an EMBL/GenBank/DDBJ whole genome shotgun (WGS) entry which is preliminary data.</text>
</comment>
<dbReference type="Proteomes" id="UP001378960">
    <property type="component" value="Unassembled WGS sequence"/>
</dbReference>
<keyword evidence="3" id="KW-0862">Zinc</keyword>
<proteinExistence type="predicted"/>
<dbReference type="InterPro" id="IPR001841">
    <property type="entry name" value="Znf_RING"/>
</dbReference>
<dbReference type="GO" id="GO:0016874">
    <property type="term" value="F:ligase activity"/>
    <property type="evidence" value="ECO:0007669"/>
    <property type="project" value="UniProtKB-KW"/>
</dbReference>
<evidence type="ECO:0000313" key="7">
    <source>
        <dbReference type="EMBL" id="GMM46482.1"/>
    </source>
</evidence>
<dbReference type="EMBL" id="BTGB01000003">
    <property type="protein sequence ID" value="GMM46482.1"/>
    <property type="molecule type" value="Genomic_DNA"/>
</dbReference>
<dbReference type="GO" id="GO:0016567">
    <property type="term" value="P:protein ubiquitination"/>
    <property type="evidence" value="ECO:0007669"/>
    <property type="project" value="TreeGrafter"/>
</dbReference>
<name>A0AAV5R647_PICKL</name>
<dbReference type="GO" id="GO:0061630">
    <property type="term" value="F:ubiquitin protein ligase activity"/>
    <property type="evidence" value="ECO:0007669"/>
    <property type="project" value="TreeGrafter"/>
</dbReference>
<keyword evidence="7" id="KW-0436">Ligase</keyword>
<sequence length="275" mass="30161">MSNPFMNSGISGGMLSFSLNDLMNNDGNTPISFTNLNQIENPNISNLVSGLANVVGSIQNEPVNHGVSQEILDKLPVVESTGKCPICYDPYAEIEEKGSSNSNSTESSDSTIVSNNNTQSSLIPGYLSDDPSIMFPSTSTATYVNTYSTEIDQIEEVSNSSEIPSESHIPVQLPCEHIFGRPCIFEWLKTNSSCPLCRKEVDNGESTENFTTNTQQDTTEPNQRRYFYERAITETFVPVDWTCPPSFGYIMSDPPLTMPVPGLGMSSGYRTGRDE</sequence>
<keyword evidence="8" id="KW-1185">Reference proteome</keyword>
<gene>
    <name evidence="7" type="ORF">DAPK24_030570</name>
</gene>
<dbReference type="GO" id="GO:0008270">
    <property type="term" value="F:zinc ion binding"/>
    <property type="evidence" value="ECO:0007669"/>
    <property type="project" value="UniProtKB-KW"/>
</dbReference>
<evidence type="ECO:0000259" key="6">
    <source>
        <dbReference type="PROSITE" id="PS50089"/>
    </source>
</evidence>
<dbReference type="SMART" id="SM00184">
    <property type="entry name" value="RING"/>
    <property type="match status" value="1"/>
</dbReference>
<protein>
    <submittedName>
        <fullName evidence="7">Ubiquitin-protein ligase</fullName>
    </submittedName>
</protein>
<evidence type="ECO:0000256" key="4">
    <source>
        <dbReference type="PROSITE-ProRule" id="PRU00175"/>
    </source>
</evidence>